<dbReference type="InterPro" id="IPR016035">
    <property type="entry name" value="Acyl_Trfase/lysoPLipase"/>
</dbReference>
<evidence type="ECO:0000259" key="5">
    <source>
        <dbReference type="PROSITE" id="PS51635"/>
    </source>
</evidence>
<dbReference type="Pfam" id="PF01734">
    <property type="entry name" value="Patatin"/>
    <property type="match status" value="1"/>
</dbReference>
<keyword evidence="2 4" id="KW-0442">Lipid degradation</keyword>
<dbReference type="PANTHER" id="PTHR14226:SF29">
    <property type="entry name" value="NEUROPATHY TARGET ESTERASE SWS"/>
    <property type="match status" value="1"/>
</dbReference>
<dbReference type="CDD" id="cd07210">
    <property type="entry name" value="Pat_hypo_W_succinogenes_WS1459_like"/>
    <property type="match status" value="1"/>
</dbReference>
<feature type="active site" description="Nucleophile" evidence="4">
    <location>
        <position position="63"/>
    </location>
</feature>
<dbReference type="PROSITE" id="PS51635">
    <property type="entry name" value="PNPLA"/>
    <property type="match status" value="1"/>
</dbReference>
<dbReference type="Gene3D" id="3.40.1090.10">
    <property type="entry name" value="Cytosolic phospholipase A2 catalytic domain"/>
    <property type="match status" value="2"/>
</dbReference>
<feature type="short sequence motif" description="GXSXG" evidence="4">
    <location>
        <begin position="61"/>
        <end position="65"/>
    </location>
</feature>
<evidence type="ECO:0000256" key="1">
    <source>
        <dbReference type="ARBA" id="ARBA00022801"/>
    </source>
</evidence>
<evidence type="ECO:0000256" key="2">
    <source>
        <dbReference type="ARBA" id="ARBA00022963"/>
    </source>
</evidence>
<dbReference type="SUPFAM" id="SSF52151">
    <property type="entry name" value="FabD/lysophospholipase-like"/>
    <property type="match status" value="1"/>
</dbReference>
<dbReference type="Proteomes" id="UP000012106">
    <property type="component" value="Unassembled WGS sequence"/>
</dbReference>
<evidence type="ECO:0000313" key="7">
    <source>
        <dbReference type="Proteomes" id="UP000012106"/>
    </source>
</evidence>
<evidence type="ECO:0000256" key="3">
    <source>
        <dbReference type="ARBA" id="ARBA00023098"/>
    </source>
</evidence>
<dbReference type="PANTHER" id="PTHR14226">
    <property type="entry name" value="NEUROPATHY TARGET ESTERASE/SWISS CHEESE D.MELANOGASTER"/>
    <property type="match status" value="1"/>
</dbReference>
<name>M6JVT1_9LEPT</name>
<dbReference type="InterPro" id="IPR002641">
    <property type="entry name" value="PNPLA_dom"/>
</dbReference>
<comment type="caution">
    <text evidence="6">The sequence shown here is derived from an EMBL/GenBank/DDBJ whole genome shotgun (WGS) entry which is preliminary data.</text>
</comment>
<dbReference type="InterPro" id="IPR050301">
    <property type="entry name" value="NTE"/>
</dbReference>
<feature type="active site" description="Proton acceptor" evidence="4">
    <location>
        <position position="188"/>
    </location>
</feature>
<feature type="domain" description="PNPLA" evidence="5">
    <location>
        <begin position="30"/>
        <end position="201"/>
    </location>
</feature>
<comment type="caution">
    <text evidence="4">Lacks conserved residue(s) required for the propagation of feature annotation.</text>
</comment>
<dbReference type="GO" id="GO:0016787">
    <property type="term" value="F:hydrolase activity"/>
    <property type="evidence" value="ECO:0007669"/>
    <property type="project" value="UniProtKB-UniRule"/>
</dbReference>
<dbReference type="GO" id="GO:0016042">
    <property type="term" value="P:lipid catabolic process"/>
    <property type="evidence" value="ECO:0007669"/>
    <property type="project" value="UniProtKB-UniRule"/>
</dbReference>
<feature type="short sequence motif" description="DGA/G" evidence="4">
    <location>
        <begin position="188"/>
        <end position="190"/>
    </location>
</feature>
<reference evidence="6 7" key="1">
    <citation type="submission" date="2013-01" db="EMBL/GenBank/DDBJ databases">
        <authorList>
            <person name="Harkins D.M."/>
            <person name="Durkin A.S."/>
            <person name="Brinkac L.M."/>
            <person name="Haft D.H."/>
            <person name="Selengut J.D."/>
            <person name="Sanka R."/>
            <person name="DePew J."/>
            <person name="Purushe J."/>
            <person name="Hartskeerl R.A."/>
            <person name="Ahmed A."/>
            <person name="van der Linden H."/>
            <person name="Goris M.G.A."/>
            <person name="Vinetz J.M."/>
            <person name="Sutton G.G."/>
            <person name="Nierman W.C."/>
            <person name="Fouts D.E."/>
        </authorList>
    </citation>
    <scope>NUCLEOTIDE SEQUENCE [LARGE SCALE GENOMIC DNA]</scope>
    <source>
        <strain evidence="6 7">MAVJ 401</strain>
    </source>
</reference>
<evidence type="ECO:0000256" key="4">
    <source>
        <dbReference type="PROSITE-ProRule" id="PRU01161"/>
    </source>
</evidence>
<proteinExistence type="predicted"/>
<gene>
    <name evidence="6" type="ORF">LEP1GSC063_1521</name>
</gene>
<protein>
    <submittedName>
        <fullName evidence="6">Phospholipase, patatin family</fullName>
    </submittedName>
</protein>
<keyword evidence="1 4" id="KW-0378">Hydrolase</keyword>
<evidence type="ECO:0000313" key="6">
    <source>
        <dbReference type="EMBL" id="EMN19572.1"/>
    </source>
</evidence>
<dbReference type="EMBL" id="AHMU02000084">
    <property type="protein sequence ID" value="EMN19572.1"/>
    <property type="molecule type" value="Genomic_DNA"/>
</dbReference>
<sequence>MDFQSGYCGINIFKKLYTMEIHVKQKFTALTFNSAFFGFYAHAGFAKGLSEIGFHPSKITGCSSGALIGSLVAAGVPVDTMTDLILNLRKKDFWEGNLVTNFVKPIRKGLKNYSGILSGRKIKGLLKPYLGHKKIEDLPIPMGISVSNITKQTRELKTKGDLIDRILASMTFPFLFEIQKLGEEEFIDGGVADQEPIKELILDKSIRKIVVHSVRTKKGLSEKAMIRAFHSSVQIIENETRELKELLAKHYKKEIVRVETITPYIDANRLKHGKDAMEEGRKSAHHWKKKILASA</sequence>
<accession>M6JVT1</accession>
<keyword evidence="3 4" id="KW-0443">Lipid metabolism</keyword>
<organism evidence="6 7">
    <name type="scientific">Leptospira santarosai serovar Arenal str. MAVJ 401</name>
    <dbReference type="NCBI Taxonomy" id="1049976"/>
    <lineage>
        <taxon>Bacteria</taxon>
        <taxon>Pseudomonadati</taxon>
        <taxon>Spirochaetota</taxon>
        <taxon>Spirochaetia</taxon>
        <taxon>Leptospirales</taxon>
        <taxon>Leptospiraceae</taxon>
        <taxon>Leptospira</taxon>
    </lineage>
</organism>
<dbReference type="AlphaFoldDB" id="M6JVT1"/>